<organism evidence="10 11">
    <name type="scientific">Bittarella massiliensis</name>
    <name type="common">ex Durand et al. 2017</name>
    <dbReference type="NCBI Taxonomy" id="1720313"/>
    <lineage>
        <taxon>Bacteria</taxon>
        <taxon>Bacillati</taxon>
        <taxon>Bacillota</taxon>
        <taxon>Clostridia</taxon>
        <taxon>Eubacteriales</taxon>
        <taxon>Oscillospiraceae</taxon>
        <taxon>Bittarella (ex Durand et al. 2017)</taxon>
    </lineage>
</organism>
<sequence length="360" mass="39540">MKKALAILLAALTASSLLMTGCGEKDEGNKDGEKKFRVVMICSALGDKSYYDIAYEGLKKAETDLGVEIKVAEIGTDKAKMEPAIQDVADAGYDVIFFGSSEYIPIIEKHMDEYKESKFVGFDIEPTTEIKMSNMFCITYLQNQVDFLAGALAQKMSKSHTIGFLGGSEDTIINDFLIGFIEGSQLVAPNGKVATSYIGSWTDAAKGKEMALVQIKQLGADLLHPCAMGAGLGVIEACRDNDLWAIGVDADQRQFFIDTKKDIADTILTSAMKRGDMVVYKVIKDTLAGTQTYGHLEKWGLKEEAVGLAKNDYYKEHTPQEVQTYIDGLEKKLVSGEQKVSTMYGMSQDEFVKIRESVKP</sequence>
<feature type="signal peptide" evidence="7">
    <location>
        <begin position="1"/>
        <end position="20"/>
    </location>
</feature>
<keyword evidence="6" id="KW-0449">Lipoprotein</keyword>
<reference evidence="9 12" key="3">
    <citation type="journal article" date="2019" name="Nat. Med.">
        <title>A library of human gut bacterial isolates paired with longitudinal multiomics data enables mechanistic microbiome research.</title>
        <authorList>
            <person name="Poyet M."/>
            <person name="Groussin M."/>
            <person name="Gibbons S.M."/>
            <person name="Avila-Pacheco J."/>
            <person name="Jiang X."/>
            <person name="Kearney S.M."/>
            <person name="Perrotta A.R."/>
            <person name="Berdy B."/>
            <person name="Zhao S."/>
            <person name="Lieberman T.D."/>
            <person name="Swanson P.K."/>
            <person name="Smith M."/>
            <person name="Roesemann S."/>
            <person name="Alexander J.E."/>
            <person name="Rich S.A."/>
            <person name="Livny J."/>
            <person name="Vlamakis H."/>
            <person name="Clish C."/>
            <person name="Bullock K."/>
            <person name="Deik A."/>
            <person name="Scott J."/>
            <person name="Pierce K.A."/>
            <person name="Xavier R.J."/>
            <person name="Alm E.J."/>
        </authorList>
    </citation>
    <scope>NUCLEOTIDE SEQUENCE [LARGE SCALE GENOMIC DNA]</scope>
    <source>
        <strain evidence="9 12">BIOML-A2</strain>
    </source>
</reference>
<evidence type="ECO:0000256" key="3">
    <source>
        <dbReference type="ARBA" id="ARBA00022475"/>
    </source>
</evidence>
<dbReference type="Proteomes" id="UP000474718">
    <property type="component" value="Unassembled WGS sequence"/>
</dbReference>
<dbReference type="AlphaFoldDB" id="A0AAQ1RVT0"/>
<accession>A0AAQ1RVT0</accession>
<gene>
    <name evidence="9" type="ORF">GT747_03425</name>
    <name evidence="10" type="ORF">SAMN05444424_1371</name>
</gene>
<feature type="chain" id="PRO_5043037896" evidence="7">
    <location>
        <begin position="21"/>
        <end position="360"/>
    </location>
</feature>
<evidence type="ECO:0000259" key="8">
    <source>
        <dbReference type="Pfam" id="PF02608"/>
    </source>
</evidence>
<dbReference type="RefSeq" id="WP_073261077.1">
    <property type="nucleotide sequence ID" value="NZ_FQVY01000002.1"/>
</dbReference>
<evidence type="ECO:0000313" key="10">
    <source>
        <dbReference type="EMBL" id="SHG07405.1"/>
    </source>
</evidence>
<dbReference type="PROSITE" id="PS51257">
    <property type="entry name" value="PROKAR_LIPOPROTEIN"/>
    <property type="match status" value="1"/>
</dbReference>
<comment type="caution">
    <text evidence="10">The sequence shown here is derived from an EMBL/GenBank/DDBJ whole genome shotgun (WGS) entry which is preliminary data.</text>
</comment>
<protein>
    <submittedName>
        <fullName evidence="9">BMP family ABC transporter substrate-binding protein</fullName>
    </submittedName>
    <submittedName>
        <fullName evidence="10">Nucleoside-binding protein</fullName>
    </submittedName>
</protein>
<keyword evidence="3" id="KW-1003">Cell membrane</keyword>
<evidence type="ECO:0000256" key="4">
    <source>
        <dbReference type="ARBA" id="ARBA00022729"/>
    </source>
</evidence>
<dbReference type="PANTHER" id="PTHR34296:SF2">
    <property type="entry name" value="ABC TRANSPORTER GUANOSINE-BINDING PROTEIN NUPN"/>
    <property type="match status" value="1"/>
</dbReference>
<evidence type="ECO:0000256" key="1">
    <source>
        <dbReference type="ARBA" id="ARBA00004193"/>
    </source>
</evidence>
<proteinExistence type="inferred from homology"/>
<comment type="similarity">
    <text evidence="2">Belongs to the BMP lipoprotein family.</text>
</comment>
<dbReference type="SUPFAM" id="SSF53822">
    <property type="entry name" value="Periplasmic binding protein-like I"/>
    <property type="match status" value="1"/>
</dbReference>
<reference evidence="11" key="1">
    <citation type="submission" date="2016-11" db="EMBL/GenBank/DDBJ databases">
        <authorList>
            <person name="Jaros S."/>
            <person name="Januszkiewicz K."/>
            <person name="Wedrychowicz H."/>
        </authorList>
    </citation>
    <scope>NUCLEOTIDE SEQUENCE [LARGE SCALE GENOMIC DNA]</scope>
    <source>
        <strain evidence="11">DSM 4029</strain>
    </source>
</reference>
<evidence type="ECO:0000313" key="11">
    <source>
        <dbReference type="Proteomes" id="UP000184089"/>
    </source>
</evidence>
<evidence type="ECO:0000256" key="7">
    <source>
        <dbReference type="SAM" id="SignalP"/>
    </source>
</evidence>
<dbReference type="Proteomes" id="UP000184089">
    <property type="component" value="Unassembled WGS sequence"/>
</dbReference>
<feature type="domain" description="ABC transporter substrate-binding protein PnrA-like" evidence="8">
    <location>
        <begin position="38"/>
        <end position="322"/>
    </location>
</feature>
<keyword evidence="4 7" id="KW-0732">Signal</keyword>
<reference evidence="10" key="2">
    <citation type="submission" date="2016-11" db="EMBL/GenBank/DDBJ databases">
        <authorList>
            <person name="Varghese N."/>
            <person name="Submissions S."/>
        </authorList>
    </citation>
    <scope>NUCLEOTIDE SEQUENCE</scope>
    <source>
        <strain evidence="10">DSM 4029</strain>
    </source>
</reference>
<evidence type="ECO:0000256" key="2">
    <source>
        <dbReference type="ARBA" id="ARBA00008610"/>
    </source>
</evidence>
<dbReference type="EMBL" id="WWVX01000002">
    <property type="protein sequence ID" value="MZL68826.1"/>
    <property type="molecule type" value="Genomic_DNA"/>
</dbReference>
<name>A0AAQ1RVT0_9FIRM</name>
<dbReference type="GO" id="GO:0005886">
    <property type="term" value="C:plasma membrane"/>
    <property type="evidence" value="ECO:0007669"/>
    <property type="project" value="UniProtKB-SubCell"/>
</dbReference>
<evidence type="ECO:0000256" key="5">
    <source>
        <dbReference type="ARBA" id="ARBA00023136"/>
    </source>
</evidence>
<dbReference type="InterPro" id="IPR003760">
    <property type="entry name" value="PnrA-like"/>
</dbReference>
<keyword evidence="5" id="KW-0472">Membrane</keyword>
<dbReference type="PANTHER" id="PTHR34296">
    <property type="entry name" value="TRANSCRIPTIONAL ACTIVATOR PROTEIN MED"/>
    <property type="match status" value="1"/>
</dbReference>
<dbReference type="InterPro" id="IPR050957">
    <property type="entry name" value="BMP_lipoprotein"/>
</dbReference>
<comment type="subcellular location">
    <subcellularLocation>
        <location evidence="1">Cell membrane</location>
        <topology evidence="1">Lipid-anchor</topology>
    </subcellularLocation>
</comment>
<dbReference type="InterPro" id="IPR028082">
    <property type="entry name" value="Peripla_BP_I"/>
</dbReference>
<dbReference type="EMBL" id="FQVY01000002">
    <property type="protein sequence ID" value="SHG07405.1"/>
    <property type="molecule type" value="Genomic_DNA"/>
</dbReference>
<keyword evidence="12" id="KW-1185">Reference proteome</keyword>
<evidence type="ECO:0000313" key="9">
    <source>
        <dbReference type="EMBL" id="MZL68826.1"/>
    </source>
</evidence>
<evidence type="ECO:0000313" key="12">
    <source>
        <dbReference type="Proteomes" id="UP000474718"/>
    </source>
</evidence>
<evidence type="ECO:0000256" key="6">
    <source>
        <dbReference type="ARBA" id="ARBA00023288"/>
    </source>
</evidence>
<dbReference type="Pfam" id="PF02608">
    <property type="entry name" value="Bmp"/>
    <property type="match status" value="1"/>
</dbReference>
<dbReference type="Gene3D" id="3.40.50.2300">
    <property type="match status" value="2"/>
</dbReference>